<evidence type="ECO:0000259" key="2">
    <source>
        <dbReference type="PROSITE" id="PS51061"/>
    </source>
</evidence>
<dbReference type="SUPFAM" id="SSF82708">
    <property type="entry name" value="R3H domain"/>
    <property type="match status" value="1"/>
</dbReference>
<name>A0A510JDG1_9FUSO</name>
<dbReference type="Gene3D" id="3.30.300.20">
    <property type="match status" value="1"/>
</dbReference>
<gene>
    <name evidence="3" type="primary">rplF</name>
    <name evidence="3" type="ORF">JCM16774_2280</name>
</gene>
<dbReference type="OrthoDB" id="9794483at2"/>
<dbReference type="CDD" id="cd02644">
    <property type="entry name" value="R3H_jag"/>
    <property type="match status" value="1"/>
</dbReference>
<dbReference type="AlphaFoldDB" id="A0A510JDG1"/>
<dbReference type="Gene3D" id="3.30.1370.50">
    <property type="entry name" value="R3H-like domain"/>
    <property type="match status" value="1"/>
</dbReference>
<dbReference type="RefSeq" id="WP_146966596.1">
    <property type="nucleotide sequence ID" value="NZ_AP019822.1"/>
</dbReference>
<evidence type="ECO:0000256" key="1">
    <source>
        <dbReference type="SAM" id="MobiDB-lite"/>
    </source>
</evidence>
<keyword evidence="3" id="KW-0687">Ribonucleoprotein</keyword>
<dbReference type="STRING" id="714315.GCA_000516535_02275"/>
<dbReference type="PANTHER" id="PTHR35800:SF1">
    <property type="entry name" value="RNA-BINDING PROTEIN KHPB"/>
    <property type="match status" value="1"/>
</dbReference>
<dbReference type="GO" id="GO:0003723">
    <property type="term" value="F:RNA binding"/>
    <property type="evidence" value="ECO:0007669"/>
    <property type="project" value="InterPro"/>
</dbReference>
<dbReference type="PANTHER" id="PTHR35800">
    <property type="entry name" value="PROTEIN JAG"/>
    <property type="match status" value="1"/>
</dbReference>
<dbReference type="KEGG" id="lgo:JCM16774_2280"/>
<dbReference type="InterPro" id="IPR036867">
    <property type="entry name" value="R3H_dom_sf"/>
</dbReference>
<evidence type="ECO:0000313" key="3">
    <source>
        <dbReference type="EMBL" id="BBM37318.1"/>
    </source>
</evidence>
<dbReference type="PROSITE" id="PS51061">
    <property type="entry name" value="R3H"/>
    <property type="match status" value="1"/>
</dbReference>
<proteinExistence type="predicted"/>
<dbReference type="InterPro" id="IPR039247">
    <property type="entry name" value="KhpB"/>
</dbReference>
<dbReference type="SMART" id="SM00393">
    <property type="entry name" value="R3H"/>
    <property type="match status" value="1"/>
</dbReference>
<keyword evidence="3" id="KW-0689">Ribosomal protein</keyword>
<dbReference type="EMBL" id="AP019822">
    <property type="protein sequence ID" value="BBM37318.1"/>
    <property type="molecule type" value="Genomic_DNA"/>
</dbReference>
<dbReference type="InterPro" id="IPR001374">
    <property type="entry name" value="R3H_dom"/>
</dbReference>
<dbReference type="InterPro" id="IPR034079">
    <property type="entry name" value="R3H_KhpB"/>
</dbReference>
<evidence type="ECO:0000313" key="4">
    <source>
        <dbReference type="Proteomes" id="UP000321606"/>
    </source>
</evidence>
<accession>A0A510JDG1</accession>
<feature type="domain" description="R3H" evidence="2">
    <location>
        <begin position="222"/>
        <end position="288"/>
    </location>
</feature>
<dbReference type="GO" id="GO:0005840">
    <property type="term" value="C:ribosome"/>
    <property type="evidence" value="ECO:0007669"/>
    <property type="project" value="UniProtKB-KW"/>
</dbReference>
<feature type="region of interest" description="Disordered" evidence="1">
    <location>
        <begin position="108"/>
        <end position="130"/>
    </location>
</feature>
<sequence length="289" mass="34605">MDKIILNAQNREELDKMIKRTLTLEKDETFKITVIKEPKKILFFNLKGKYQIDIVKKYEIEKNEFKNDRYEKKNFEKFDKFEKKDVRKDKRNNRENFKKEKNEKYGFENKKFSGNRANRNFEQNVNTSGNKENEVKEIRNDDSNYDKIRSFMKEFIVNSKLDLRVVDIKRIGERYVVNVDGKDIRYLIGEKGSTLNSVEYLLSSVKNFKNIRVVIDSNDYKQKREESLRDLARKKGKKVLETGRNVKLNPMSARERKIIHEEISFMKGLKTESVGEEPKRYLVIKRTKD</sequence>
<reference evidence="3 4" key="1">
    <citation type="submission" date="2019-07" db="EMBL/GenBank/DDBJ databases">
        <title>Complete Genome Sequence of Leptotrichia goodfellowii Strain JCM 16774.</title>
        <authorList>
            <person name="Watanabe S."/>
            <person name="Cui L."/>
        </authorList>
    </citation>
    <scope>NUCLEOTIDE SEQUENCE [LARGE SCALE GENOMIC DNA]</scope>
    <source>
        <strain evidence="3 4">JCM16774</strain>
    </source>
</reference>
<organism evidence="3 4">
    <name type="scientific">Pseudoleptotrichia goodfellowii</name>
    <dbReference type="NCBI Taxonomy" id="157692"/>
    <lineage>
        <taxon>Bacteria</taxon>
        <taxon>Fusobacteriati</taxon>
        <taxon>Fusobacteriota</taxon>
        <taxon>Fusobacteriia</taxon>
        <taxon>Fusobacteriales</taxon>
        <taxon>Leptotrichiaceae</taxon>
        <taxon>Pseudoleptotrichia</taxon>
    </lineage>
</organism>
<dbReference type="Proteomes" id="UP000321606">
    <property type="component" value="Chromosome"/>
</dbReference>
<feature type="compositionally biased region" description="Polar residues" evidence="1">
    <location>
        <begin position="115"/>
        <end position="130"/>
    </location>
</feature>
<dbReference type="InterPro" id="IPR015946">
    <property type="entry name" value="KH_dom-like_a/b"/>
</dbReference>
<dbReference type="Pfam" id="PF01424">
    <property type="entry name" value="R3H"/>
    <property type="match status" value="1"/>
</dbReference>
<protein>
    <submittedName>
        <fullName evidence="3">50S ribosomal protein L6</fullName>
    </submittedName>
</protein>